<dbReference type="SUPFAM" id="SSF51338">
    <property type="entry name" value="Composite domain of metallo-dependent hydrolases"/>
    <property type="match status" value="1"/>
</dbReference>
<evidence type="ECO:0000313" key="1">
    <source>
        <dbReference type="EMBL" id="WHY85933.1"/>
    </source>
</evidence>
<dbReference type="AlphaFoldDB" id="A0AA95SCA3"/>
<accession>A0AA95SCA3</accession>
<dbReference type="RefSeq" id="WP_156482389.1">
    <property type="nucleotide sequence ID" value="NZ_CP126114.1"/>
</dbReference>
<evidence type="ECO:0000313" key="2">
    <source>
        <dbReference type="Proteomes" id="UP001178288"/>
    </source>
</evidence>
<gene>
    <name evidence="1" type="ORF">QNH39_25715</name>
</gene>
<proteinExistence type="predicted"/>
<name>A0AA95SCA3_9BACI</name>
<organism evidence="1 2">
    <name type="scientific">Neobacillus novalis</name>
    <dbReference type="NCBI Taxonomy" id="220687"/>
    <lineage>
        <taxon>Bacteria</taxon>
        <taxon>Bacillati</taxon>
        <taxon>Bacillota</taxon>
        <taxon>Bacilli</taxon>
        <taxon>Bacillales</taxon>
        <taxon>Bacillaceae</taxon>
        <taxon>Neobacillus</taxon>
    </lineage>
</organism>
<dbReference type="EMBL" id="CP126114">
    <property type="protein sequence ID" value="WHY85933.1"/>
    <property type="molecule type" value="Genomic_DNA"/>
</dbReference>
<dbReference type="Proteomes" id="UP001178288">
    <property type="component" value="Chromosome"/>
</dbReference>
<dbReference type="GO" id="GO:0016810">
    <property type="term" value="F:hydrolase activity, acting on carbon-nitrogen (but not peptide) bonds"/>
    <property type="evidence" value="ECO:0007669"/>
    <property type="project" value="InterPro"/>
</dbReference>
<evidence type="ECO:0008006" key="3">
    <source>
        <dbReference type="Google" id="ProtNLM"/>
    </source>
</evidence>
<keyword evidence="2" id="KW-1185">Reference proteome</keyword>
<dbReference type="Gene3D" id="2.30.40.10">
    <property type="entry name" value="Urease, subunit C, domain 1"/>
    <property type="match status" value="1"/>
</dbReference>
<dbReference type="InterPro" id="IPR011059">
    <property type="entry name" value="Metal-dep_hydrolase_composite"/>
</dbReference>
<reference evidence="1" key="1">
    <citation type="submission" date="2023-05" db="EMBL/GenBank/DDBJ databases">
        <title>Comparative genomics of Bacillaceae isolates and their secondary metabolite potential.</title>
        <authorList>
            <person name="Song L."/>
            <person name="Nielsen L.J."/>
            <person name="Mohite O."/>
            <person name="Xu X."/>
            <person name="Weber T."/>
            <person name="Kovacs A.T."/>
        </authorList>
    </citation>
    <scope>NUCLEOTIDE SEQUENCE</scope>
    <source>
        <strain evidence="1">XLM17</strain>
    </source>
</reference>
<protein>
    <recommendedName>
        <fullName evidence="3">N-acetylglucosamine-6-phosphate deacetylase</fullName>
    </recommendedName>
</protein>
<dbReference type="KEGG" id="nnv:QNH39_25715"/>
<sequence length="38" mass="4167">MDDECGKIAPGYAADFIVLSPELELKATYLDGDCHYCV</sequence>